<dbReference type="Pfam" id="PF25984">
    <property type="entry name" value="BSH_YknX"/>
    <property type="match status" value="1"/>
</dbReference>
<dbReference type="Pfam" id="PF25989">
    <property type="entry name" value="YknX_C"/>
    <property type="match status" value="1"/>
</dbReference>
<dbReference type="Proteomes" id="UP001179280">
    <property type="component" value="Unassembled WGS sequence"/>
</dbReference>
<evidence type="ECO:0000256" key="2">
    <source>
        <dbReference type="ARBA" id="ARBA00023054"/>
    </source>
</evidence>
<dbReference type="Gene3D" id="2.40.420.20">
    <property type="match status" value="1"/>
</dbReference>
<name>A0ABS2SSK2_9BACI</name>
<dbReference type="InterPro" id="IPR058637">
    <property type="entry name" value="YknX-like_C"/>
</dbReference>
<evidence type="ECO:0000259" key="6">
    <source>
        <dbReference type="Pfam" id="PF25989"/>
    </source>
</evidence>
<evidence type="ECO:0000313" key="9">
    <source>
        <dbReference type="Proteomes" id="UP001179280"/>
    </source>
</evidence>
<dbReference type="InterPro" id="IPR058636">
    <property type="entry name" value="Beta-barrel_YknX"/>
</dbReference>
<feature type="coiled-coil region" evidence="3">
    <location>
        <begin position="175"/>
        <end position="202"/>
    </location>
</feature>
<feature type="domain" description="YknX-like C-terminal permuted SH3-like" evidence="6">
    <location>
        <begin position="329"/>
        <end position="393"/>
    </location>
</feature>
<dbReference type="PANTHER" id="PTHR32347:SF14">
    <property type="entry name" value="EFFLUX SYSTEM COMPONENT YKNX-RELATED"/>
    <property type="match status" value="1"/>
</dbReference>
<keyword evidence="9" id="KW-1185">Reference proteome</keyword>
<dbReference type="RefSeq" id="WP_204465684.1">
    <property type="nucleotide sequence ID" value="NZ_JAFBCV010000004.1"/>
</dbReference>
<dbReference type="EMBL" id="JAFBCV010000004">
    <property type="protein sequence ID" value="MBM7838495.1"/>
    <property type="molecule type" value="Genomic_DNA"/>
</dbReference>
<dbReference type="Gene3D" id="2.40.30.170">
    <property type="match status" value="1"/>
</dbReference>
<comment type="caution">
    <text evidence="8">The sequence shown here is derived from an EMBL/GenBank/DDBJ whole genome shotgun (WGS) entry which is preliminary data.</text>
</comment>
<gene>
    <name evidence="8" type="ORF">JOC54_001751</name>
</gene>
<feature type="region of interest" description="Disordered" evidence="4">
    <location>
        <begin position="408"/>
        <end position="444"/>
    </location>
</feature>
<keyword evidence="2 3" id="KW-0175">Coiled coil</keyword>
<protein>
    <submittedName>
        <fullName evidence="8">HlyD family secretion protein</fullName>
    </submittedName>
</protein>
<evidence type="ECO:0000256" key="4">
    <source>
        <dbReference type="SAM" id="MobiDB-lite"/>
    </source>
</evidence>
<evidence type="ECO:0000256" key="1">
    <source>
        <dbReference type="ARBA" id="ARBA00004196"/>
    </source>
</evidence>
<feature type="domain" description="YknX-like barrel-sandwich hybrid" evidence="5">
    <location>
        <begin position="77"/>
        <end position="231"/>
    </location>
</feature>
<accession>A0ABS2SSK2</accession>
<dbReference type="Pfam" id="PF25990">
    <property type="entry name" value="Beta-barrel_YknX"/>
    <property type="match status" value="1"/>
</dbReference>
<dbReference type="InterPro" id="IPR058639">
    <property type="entry name" value="BSH_YknX-like"/>
</dbReference>
<dbReference type="InterPro" id="IPR050465">
    <property type="entry name" value="UPF0194_transport"/>
</dbReference>
<evidence type="ECO:0000259" key="7">
    <source>
        <dbReference type="Pfam" id="PF25990"/>
    </source>
</evidence>
<comment type="subcellular location">
    <subcellularLocation>
        <location evidence="1">Cell envelope</location>
    </subcellularLocation>
</comment>
<organism evidence="8 9">
    <name type="scientific">Shouchella xiaoxiensis</name>
    <dbReference type="NCBI Taxonomy" id="766895"/>
    <lineage>
        <taxon>Bacteria</taxon>
        <taxon>Bacillati</taxon>
        <taxon>Bacillota</taxon>
        <taxon>Bacilli</taxon>
        <taxon>Bacillales</taxon>
        <taxon>Bacillaceae</taxon>
        <taxon>Shouchella</taxon>
    </lineage>
</organism>
<dbReference type="PANTHER" id="PTHR32347">
    <property type="entry name" value="EFFLUX SYSTEM COMPONENT YKNX-RELATED"/>
    <property type="match status" value="1"/>
</dbReference>
<evidence type="ECO:0000256" key="3">
    <source>
        <dbReference type="SAM" id="Coils"/>
    </source>
</evidence>
<evidence type="ECO:0000259" key="5">
    <source>
        <dbReference type="Pfam" id="PF25984"/>
    </source>
</evidence>
<reference evidence="8" key="1">
    <citation type="submission" date="2021-01" db="EMBL/GenBank/DDBJ databases">
        <title>Genomic Encyclopedia of Type Strains, Phase IV (KMG-IV): sequencing the most valuable type-strain genomes for metagenomic binning, comparative biology and taxonomic classification.</title>
        <authorList>
            <person name="Goeker M."/>
        </authorList>
    </citation>
    <scope>NUCLEOTIDE SEQUENCE</scope>
    <source>
        <strain evidence="8">DSM 21943</strain>
    </source>
</reference>
<sequence length="444" mass="49517">MSIVKKSIIAAVVLASVTTFTVYGITNGHQGSSSELEGNMVDIINPMYEDLSSVVMVPGSLELVNKQVISEIAEAGDYTVLVELGSEVEVGTPLIQYSTVDIDYEIQDIQLQIDRSQAAISRLTTSENEVSRRKSGPDVRPTFITDELTGEKIEVEPLTTVKELDNELLELADSKKEENYALSRLQNELEGAKEKKEQLTIKSTIDGKVLTLSKQGEGTDPYGNALPLMEIADTTQFTITGNISEKQSLEVELGHPVTIQSDTIDDEYWVGEVIDVSYFPSESDDWYGDSSGSQYPVTILITEGETERLRPGYQVYAEIMTNQQEGLAIAMEAIKYDEMSTYVLVYEEGIAVRRDVEFGFTTEYSVEIVSGLTEEDQVILDYSDMIEEGMEVTPFDYGGEFEEEYYEEDYEEGFGEEFEGEFEEDGYEDGVEDGELEDTDGDEL</sequence>
<evidence type="ECO:0000313" key="8">
    <source>
        <dbReference type="EMBL" id="MBM7838495.1"/>
    </source>
</evidence>
<proteinExistence type="predicted"/>
<feature type="domain" description="YknX-like beta-barrel" evidence="7">
    <location>
        <begin position="237"/>
        <end position="319"/>
    </location>
</feature>